<evidence type="ECO:0000313" key="1">
    <source>
        <dbReference type="EMBL" id="MBC6446771.1"/>
    </source>
</evidence>
<protein>
    <submittedName>
        <fullName evidence="1">Uncharacterized protein</fullName>
    </submittedName>
</protein>
<name>A0ABR7L254_9PSEU</name>
<reference evidence="1 2" key="1">
    <citation type="submission" date="2020-06" db="EMBL/GenBank/DDBJ databases">
        <title>Actinokineospora xiongansis sp. nov., isolated from soil of Baiyangdian.</title>
        <authorList>
            <person name="Zhang X."/>
        </authorList>
    </citation>
    <scope>NUCLEOTIDE SEQUENCE [LARGE SCALE GENOMIC DNA]</scope>
    <source>
        <strain evidence="1 2">HBU206404</strain>
    </source>
</reference>
<keyword evidence="2" id="KW-1185">Reference proteome</keyword>
<dbReference type="RefSeq" id="WP_187218914.1">
    <property type="nucleotide sequence ID" value="NZ_JABVED010000002.1"/>
</dbReference>
<proteinExistence type="predicted"/>
<dbReference type="Proteomes" id="UP000734823">
    <property type="component" value="Unassembled WGS sequence"/>
</dbReference>
<organism evidence="1 2">
    <name type="scientific">Actinokineospora xionganensis</name>
    <dbReference type="NCBI Taxonomy" id="2684470"/>
    <lineage>
        <taxon>Bacteria</taxon>
        <taxon>Bacillati</taxon>
        <taxon>Actinomycetota</taxon>
        <taxon>Actinomycetes</taxon>
        <taxon>Pseudonocardiales</taxon>
        <taxon>Pseudonocardiaceae</taxon>
        <taxon>Actinokineospora</taxon>
    </lineage>
</organism>
<evidence type="ECO:0000313" key="2">
    <source>
        <dbReference type="Proteomes" id="UP000734823"/>
    </source>
</evidence>
<dbReference type="EMBL" id="JABVED010000002">
    <property type="protein sequence ID" value="MBC6446771.1"/>
    <property type="molecule type" value="Genomic_DNA"/>
</dbReference>
<comment type="caution">
    <text evidence="1">The sequence shown here is derived from an EMBL/GenBank/DDBJ whole genome shotgun (WGS) entry which is preliminary data.</text>
</comment>
<sequence>MTREQWFVTYTRVCAEDFLARKNAPSGDYVIAVYRTGRTRDGDGVPLGSIRIAYCPTSMADSTIG</sequence>
<accession>A0ABR7L254</accession>
<gene>
    <name evidence="1" type="ORF">GPZ80_06225</name>
</gene>